<keyword evidence="3" id="KW-1185">Reference proteome</keyword>
<evidence type="ECO:0000259" key="1">
    <source>
        <dbReference type="PROSITE" id="PS50076"/>
    </source>
</evidence>
<gene>
    <name evidence="2" type="ORF">BDK51DRAFT_25699</name>
</gene>
<evidence type="ECO:0000313" key="3">
    <source>
        <dbReference type="Proteomes" id="UP000269721"/>
    </source>
</evidence>
<dbReference type="PROSITE" id="PS50076">
    <property type="entry name" value="DNAJ_2"/>
    <property type="match status" value="1"/>
</dbReference>
<dbReference type="InterPro" id="IPR050817">
    <property type="entry name" value="DjlA_DnaK_co-chaperone"/>
</dbReference>
<dbReference type="CDD" id="cd06257">
    <property type="entry name" value="DnaJ"/>
    <property type="match status" value="1"/>
</dbReference>
<dbReference type="PANTHER" id="PTHR24074">
    <property type="entry name" value="CO-CHAPERONE PROTEIN DJLA"/>
    <property type="match status" value="1"/>
</dbReference>
<reference evidence="3" key="1">
    <citation type="journal article" date="2018" name="Nat. Microbiol.">
        <title>Leveraging single-cell genomics to expand the fungal tree of life.</title>
        <authorList>
            <person name="Ahrendt S.R."/>
            <person name="Quandt C.A."/>
            <person name="Ciobanu D."/>
            <person name="Clum A."/>
            <person name="Salamov A."/>
            <person name="Andreopoulos B."/>
            <person name="Cheng J.F."/>
            <person name="Woyke T."/>
            <person name="Pelin A."/>
            <person name="Henrissat B."/>
            <person name="Reynolds N.K."/>
            <person name="Benny G.L."/>
            <person name="Smith M.E."/>
            <person name="James T.Y."/>
            <person name="Grigoriev I.V."/>
        </authorList>
    </citation>
    <scope>NUCLEOTIDE SEQUENCE [LARGE SCALE GENOMIC DNA]</scope>
</reference>
<dbReference type="Pfam" id="PF00226">
    <property type="entry name" value="DnaJ"/>
    <property type="match status" value="1"/>
</dbReference>
<dbReference type="SMART" id="SM00271">
    <property type="entry name" value="DnaJ"/>
    <property type="match status" value="1"/>
</dbReference>
<proteinExistence type="predicted"/>
<evidence type="ECO:0000313" key="2">
    <source>
        <dbReference type="EMBL" id="RKO86341.1"/>
    </source>
</evidence>
<dbReference type="OrthoDB" id="10250354at2759"/>
<dbReference type="Gene3D" id="1.10.287.110">
    <property type="entry name" value="DnaJ domain"/>
    <property type="match status" value="1"/>
</dbReference>
<dbReference type="PRINTS" id="PR00625">
    <property type="entry name" value="JDOMAIN"/>
</dbReference>
<protein>
    <submittedName>
        <fullName evidence="2">DnaJ domain-containing protein</fullName>
    </submittedName>
</protein>
<feature type="domain" description="J" evidence="1">
    <location>
        <begin position="140"/>
        <end position="192"/>
    </location>
</feature>
<dbReference type="SUPFAM" id="SSF46565">
    <property type="entry name" value="Chaperone J-domain"/>
    <property type="match status" value="1"/>
</dbReference>
<sequence length="192" mass="21361">MACAQQQVNNADIRRRGEKLEARTTFTTLYLHDLVLVEHSVDGCSSYFKSYLLPTTEASLGCHSPYPSAELCPFETCATIPSLLFEIILASRAAPLHLPNSQRPIFSRSHSTSLKTDNVFTSIADRLLPGRSLICPPSPVLLQILGVERDATPEQLKKGYRKMALKYHPDRAGSSPEATENFQRIARAYEVL</sequence>
<feature type="non-terminal residue" evidence="2">
    <location>
        <position position="192"/>
    </location>
</feature>
<dbReference type="AlphaFoldDB" id="A0A4P9W2A3"/>
<dbReference type="EMBL" id="KZ998282">
    <property type="protein sequence ID" value="RKO86341.1"/>
    <property type="molecule type" value="Genomic_DNA"/>
</dbReference>
<name>A0A4P9W2A3_9FUNG</name>
<dbReference type="InterPro" id="IPR036869">
    <property type="entry name" value="J_dom_sf"/>
</dbReference>
<organism evidence="2 3">
    <name type="scientific">Blyttiomyces helicus</name>
    <dbReference type="NCBI Taxonomy" id="388810"/>
    <lineage>
        <taxon>Eukaryota</taxon>
        <taxon>Fungi</taxon>
        <taxon>Fungi incertae sedis</taxon>
        <taxon>Chytridiomycota</taxon>
        <taxon>Chytridiomycota incertae sedis</taxon>
        <taxon>Chytridiomycetes</taxon>
        <taxon>Chytridiomycetes incertae sedis</taxon>
        <taxon>Blyttiomyces</taxon>
    </lineage>
</organism>
<dbReference type="Proteomes" id="UP000269721">
    <property type="component" value="Unassembled WGS sequence"/>
</dbReference>
<dbReference type="InterPro" id="IPR001623">
    <property type="entry name" value="DnaJ_domain"/>
</dbReference>
<accession>A0A4P9W2A3</accession>